<gene>
    <name evidence="5" type="ORF">GCM10023329_04540</name>
</gene>
<comment type="subcellular location">
    <subcellularLocation>
        <location evidence="1">Membrane</location>
    </subcellularLocation>
</comment>
<keyword evidence="4" id="KW-0812">Transmembrane</keyword>
<evidence type="ECO:0000313" key="5">
    <source>
        <dbReference type="EMBL" id="GAA4762190.1"/>
    </source>
</evidence>
<keyword evidence="2 4" id="KW-0472">Membrane</keyword>
<dbReference type="RefSeq" id="WP_345608758.1">
    <property type="nucleotide sequence ID" value="NZ_BAABJV010000001.1"/>
</dbReference>
<dbReference type="PANTHER" id="PTHR37042:SF4">
    <property type="entry name" value="OUTER MEMBRANE PROTEIN RV1973"/>
    <property type="match status" value="1"/>
</dbReference>
<accession>A0ABP8ZQW5</accession>
<evidence type="ECO:0000313" key="6">
    <source>
        <dbReference type="Proteomes" id="UP001501147"/>
    </source>
</evidence>
<sequence>MSPAPEAAAQPPAPRAPRSPQPPSVPEDTAAPAPRAPRPPQPPDAPEDTTAPAHRAAARTRGTAAVLAAALLLLLAAAVLLHQERRLSGSPTAANRALTDGAATDRVAAEVGAALREVFSYRPEDTGRTRAAAAELLDGRAARQYTALFARVEQEAARQKLTLTTHVVRAGVTRLDGGRARLLVFLDQVAERPGRAPATVPAQLSVTARLEDGRWRITDIAAR</sequence>
<feature type="compositionally biased region" description="Low complexity" evidence="3">
    <location>
        <begin position="1"/>
        <end position="10"/>
    </location>
</feature>
<evidence type="ECO:0000256" key="1">
    <source>
        <dbReference type="ARBA" id="ARBA00004370"/>
    </source>
</evidence>
<keyword evidence="6" id="KW-1185">Reference proteome</keyword>
<evidence type="ECO:0008006" key="7">
    <source>
        <dbReference type="Google" id="ProtNLM"/>
    </source>
</evidence>
<dbReference type="SUPFAM" id="SSF54427">
    <property type="entry name" value="NTF2-like"/>
    <property type="match status" value="1"/>
</dbReference>
<dbReference type="InterPro" id="IPR032710">
    <property type="entry name" value="NTF2-like_dom_sf"/>
</dbReference>
<dbReference type="PANTHER" id="PTHR37042">
    <property type="entry name" value="OUTER MEMBRANE PROTEIN RV1973"/>
    <property type="match status" value="1"/>
</dbReference>
<proteinExistence type="predicted"/>
<feature type="region of interest" description="Disordered" evidence="3">
    <location>
        <begin position="1"/>
        <end position="58"/>
    </location>
</feature>
<evidence type="ECO:0000256" key="2">
    <source>
        <dbReference type="ARBA" id="ARBA00023136"/>
    </source>
</evidence>
<comment type="caution">
    <text evidence="5">The sequence shown here is derived from an EMBL/GenBank/DDBJ whole genome shotgun (WGS) entry which is preliminary data.</text>
</comment>
<keyword evidence="4" id="KW-1133">Transmembrane helix</keyword>
<feature type="compositionally biased region" description="Pro residues" evidence="3">
    <location>
        <begin position="34"/>
        <end position="44"/>
    </location>
</feature>
<feature type="compositionally biased region" description="Low complexity" evidence="3">
    <location>
        <begin position="48"/>
        <end position="58"/>
    </location>
</feature>
<feature type="compositionally biased region" description="Pro residues" evidence="3">
    <location>
        <begin position="11"/>
        <end position="25"/>
    </location>
</feature>
<feature type="transmembrane region" description="Helical" evidence="4">
    <location>
        <begin position="62"/>
        <end position="81"/>
    </location>
</feature>
<organism evidence="5 6">
    <name type="scientific">Streptomyces sanyensis</name>
    <dbReference type="NCBI Taxonomy" id="568869"/>
    <lineage>
        <taxon>Bacteria</taxon>
        <taxon>Bacillati</taxon>
        <taxon>Actinomycetota</taxon>
        <taxon>Actinomycetes</taxon>
        <taxon>Kitasatosporales</taxon>
        <taxon>Streptomycetaceae</taxon>
        <taxon>Streptomyces</taxon>
    </lineage>
</organism>
<evidence type="ECO:0000256" key="4">
    <source>
        <dbReference type="SAM" id="Phobius"/>
    </source>
</evidence>
<reference evidence="6" key="1">
    <citation type="journal article" date="2019" name="Int. J. Syst. Evol. Microbiol.">
        <title>The Global Catalogue of Microorganisms (GCM) 10K type strain sequencing project: providing services to taxonomists for standard genome sequencing and annotation.</title>
        <authorList>
            <consortium name="The Broad Institute Genomics Platform"/>
            <consortium name="The Broad Institute Genome Sequencing Center for Infectious Disease"/>
            <person name="Wu L."/>
            <person name="Ma J."/>
        </authorList>
    </citation>
    <scope>NUCLEOTIDE SEQUENCE [LARGE SCALE GENOMIC DNA]</scope>
    <source>
        <strain evidence="6">JCM 18324</strain>
    </source>
</reference>
<evidence type="ECO:0000256" key="3">
    <source>
        <dbReference type="SAM" id="MobiDB-lite"/>
    </source>
</evidence>
<protein>
    <recommendedName>
        <fullName evidence="7">Integral membrane protein</fullName>
    </recommendedName>
</protein>
<dbReference type="Proteomes" id="UP001501147">
    <property type="component" value="Unassembled WGS sequence"/>
</dbReference>
<name>A0ABP8ZQW5_9ACTN</name>
<dbReference type="EMBL" id="BAABJV010000001">
    <property type="protein sequence ID" value="GAA4762190.1"/>
    <property type="molecule type" value="Genomic_DNA"/>
</dbReference>